<keyword evidence="4" id="KW-1185">Reference proteome</keyword>
<evidence type="ECO:0000313" key="3">
    <source>
        <dbReference type="EMBL" id="GAA2989037.1"/>
    </source>
</evidence>
<dbReference type="SUPFAM" id="SSF52540">
    <property type="entry name" value="P-loop containing nucleoside triphosphate hydrolases"/>
    <property type="match status" value="1"/>
</dbReference>
<dbReference type="InterPro" id="IPR027417">
    <property type="entry name" value="P-loop_NTPase"/>
</dbReference>
<reference evidence="3 4" key="1">
    <citation type="journal article" date="2019" name="Int. J. Syst. Evol. Microbiol.">
        <title>The Global Catalogue of Microorganisms (GCM) 10K type strain sequencing project: providing services to taxonomists for standard genome sequencing and annotation.</title>
        <authorList>
            <consortium name="The Broad Institute Genomics Platform"/>
            <consortium name="The Broad Institute Genome Sequencing Center for Infectious Disease"/>
            <person name="Wu L."/>
            <person name="Ma J."/>
        </authorList>
    </citation>
    <scope>NUCLEOTIDE SEQUENCE [LARGE SCALE GENOMIC DNA]</scope>
    <source>
        <strain evidence="3 4">JCM 3106</strain>
    </source>
</reference>
<dbReference type="Gene3D" id="3.40.50.300">
    <property type="entry name" value="P-loop containing nucleotide triphosphate hydrolases"/>
    <property type="match status" value="1"/>
</dbReference>
<proteinExistence type="predicted"/>
<dbReference type="SMART" id="SM00530">
    <property type="entry name" value="HTH_XRE"/>
    <property type="match status" value="1"/>
</dbReference>
<evidence type="ECO:0000259" key="2">
    <source>
        <dbReference type="PROSITE" id="PS50943"/>
    </source>
</evidence>
<dbReference type="InterPro" id="IPR003593">
    <property type="entry name" value="AAA+_ATPase"/>
</dbReference>
<dbReference type="SMART" id="SM00382">
    <property type="entry name" value="AAA"/>
    <property type="match status" value="1"/>
</dbReference>
<dbReference type="Pfam" id="PF13560">
    <property type="entry name" value="HTH_31"/>
    <property type="match status" value="1"/>
</dbReference>
<name>A0ABN3XR28_9ACTN</name>
<organism evidence="3 4">
    <name type="scientific">Streptosporangium longisporum</name>
    <dbReference type="NCBI Taxonomy" id="46187"/>
    <lineage>
        <taxon>Bacteria</taxon>
        <taxon>Bacillati</taxon>
        <taxon>Actinomycetota</taxon>
        <taxon>Actinomycetes</taxon>
        <taxon>Streptosporangiales</taxon>
        <taxon>Streptosporangiaceae</taxon>
        <taxon>Streptosporangium</taxon>
    </lineage>
</organism>
<feature type="region of interest" description="Disordered" evidence="1">
    <location>
        <begin position="114"/>
        <end position="210"/>
    </location>
</feature>
<protein>
    <recommendedName>
        <fullName evidence="2">HTH cro/C1-type domain-containing protein</fullName>
    </recommendedName>
</protein>
<feature type="domain" description="HTH cro/C1-type" evidence="2">
    <location>
        <begin position="6"/>
        <end position="61"/>
    </location>
</feature>
<accession>A0ABN3XR28</accession>
<comment type="caution">
    <text evidence="3">The sequence shown here is derived from an EMBL/GenBank/DDBJ whole genome shotgun (WGS) entry which is preliminary data.</text>
</comment>
<dbReference type="EMBL" id="BAAAWD010000003">
    <property type="protein sequence ID" value="GAA2989037.1"/>
    <property type="molecule type" value="Genomic_DNA"/>
</dbReference>
<dbReference type="Proteomes" id="UP001499930">
    <property type="component" value="Unassembled WGS sequence"/>
</dbReference>
<sequence length="376" mass="40420">MFAQLLRTHRGRVRLTQEELAERARLSVRTLRDLERGRTRYPHRTSVRRLATALELTGEDRLTFEAAPQPRPLAPLPGMTGPPSGASARLSAAPAVPPCGERDVLVFPERVVPFPERGLSPDRGSFPDRGPFSERGLSPERGPSSERGFSLERGSLPDRGLSPERGPSPEHAPFPGRGLFAERLPAPGRSRAPGRTPAQERAPFPERVPFPGRVPAGRAEEWALPAVSDSVALSRLPLLREIEDAVMIASCSGRPTVVTVTGPAGTGKTTLATQCAHVLRQRMGLDALFVDLGRDRRDPRELRAALRLARLGLAASPASGGRCLLLADDADGRWDGSATGRVQPLLALGFTGIIVTGREPIAGLVPSRHLVLTHPG</sequence>
<feature type="region of interest" description="Disordered" evidence="1">
    <location>
        <begin position="68"/>
        <end position="94"/>
    </location>
</feature>
<evidence type="ECO:0000313" key="4">
    <source>
        <dbReference type="Proteomes" id="UP001499930"/>
    </source>
</evidence>
<gene>
    <name evidence="3" type="ORF">GCM10017559_06200</name>
</gene>
<evidence type="ECO:0000256" key="1">
    <source>
        <dbReference type="SAM" id="MobiDB-lite"/>
    </source>
</evidence>
<dbReference type="InterPro" id="IPR001387">
    <property type="entry name" value="Cro/C1-type_HTH"/>
</dbReference>
<dbReference type="Gene3D" id="1.10.260.40">
    <property type="entry name" value="lambda repressor-like DNA-binding domains"/>
    <property type="match status" value="1"/>
</dbReference>
<dbReference type="InterPro" id="IPR010982">
    <property type="entry name" value="Lambda_DNA-bd_dom_sf"/>
</dbReference>
<dbReference type="CDD" id="cd00093">
    <property type="entry name" value="HTH_XRE"/>
    <property type="match status" value="1"/>
</dbReference>
<dbReference type="SUPFAM" id="SSF47413">
    <property type="entry name" value="lambda repressor-like DNA-binding domains"/>
    <property type="match status" value="1"/>
</dbReference>
<dbReference type="PROSITE" id="PS50943">
    <property type="entry name" value="HTH_CROC1"/>
    <property type="match status" value="1"/>
</dbReference>